<dbReference type="RefSeq" id="WP_003996934.1">
    <property type="nucleotide sequence ID" value="NZ_AMLP01000055.1"/>
</dbReference>
<gene>
    <name evidence="1" type="ORF">STVIR_1589</name>
</gene>
<evidence type="ECO:0000313" key="1">
    <source>
        <dbReference type="EMBL" id="ELS57449.1"/>
    </source>
</evidence>
<evidence type="ECO:0000313" key="2">
    <source>
        <dbReference type="Proteomes" id="UP000011205"/>
    </source>
</evidence>
<dbReference type="EMBL" id="AMLP01000055">
    <property type="protein sequence ID" value="ELS57449.1"/>
    <property type="molecule type" value="Genomic_DNA"/>
</dbReference>
<protein>
    <submittedName>
        <fullName evidence="1">Putative Cytochrome</fullName>
    </submittedName>
</protein>
<accession>L8PN47</accession>
<comment type="caution">
    <text evidence="1">The sequence shown here is derived from an EMBL/GenBank/DDBJ whole genome shotgun (WGS) entry which is preliminary data.</text>
</comment>
<dbReference type="Proteomes" id="UP000011205">
    <property type="component" value="Unassembled WGS sequence"/>
</dbReference>
<dbReference type="PATRIC" id="fig|1160705.3.peg.1585"/>
<organism evidence="1 2">
    <name type="scientific">Streptomyces viridochromogenes Tue57</name>
    <dbReference type="NCBI Taxonomy" id="1160705"/>
    <lineage>
        <taxon>Bacteria</taxon>
        <taxon>Bacillati</taxon>
        <taxon>Actinomycetota</taxon>
        <taxon>Actinomycetes</taxon>
        <taxon>Kitasatosporales</taxon>
        <taxon>Streptomycetaceae</taxon>
        <taxon>Streptomyces</taxon>
    </lineage>
</organism>
<proteinExistence type="predicted"/>
<dbReference type="AlphaFoldDB" id="L8PN47"/>
<sequence length="53" mass="5746">MTVPDAPPVAGGFDPRQYTTGVPYDACRVLRDHCPLARQDEPDGIKAPPVRPT</sequence>
<reference evidence="1 2" key="1">
    <citation type="journal article" date="2013" name="Genome Announc.">
        <title>Draft Genome Sequence of Streptomyces viridochromogenes Strain Tu57, Producer of Avilamycin.</title>
        <authorList>
            <person name="Gruning B.A."/>
            <person name="Erxleben A."/>
            <person name="Hahnlein A."/>
            <person name="Gunther S."/>
        </authorList>
    </citation>
    <scope>NUCLEOTIDE SEQUENCE [LARGE SCALE GENOMIC DNA]</scope>
    <source>
        <strain evidence="1 2">Tue57</strain>
    </source>
</reference>
<name>L8PN47_STRVR</name>